<dbReference type="STRING" id="2880.D7G2C4"/>
<keyword evidence="9" id="KW-1185">Reference proteome</keyword>
<feature type="compositionally biased region" description="Acidic residues" evidence="7">
    <location>
        <begin position="1"/>
        <end position="15"/>
    </location>
</feature>
<feature type="transmembrane region" description="Helical" evidence="6">
    <location>
        <begin position="53"/>
        <end position="74"/>
    </location>
</feature>
<gene>
    <name evidence="8" type="ORF">Esi_0047_0118</name>
</gene>
<dbReference type="eggNOG" id="KOG1944">
    <property type="taxonomic scope" value="Eukaryota"/>
</dbReference>
<name>D7G2C4_ECTSI</name>
<evidence type="ECO:0000313" key="9">
    <source>
        <dbReference type="Proteomes" id="UP000002630"/>
    </source>
</evidence>
<comment type="caution">
    <text evidence="6">Lacks conserved residue(s) required for the propagation of feature annotation.</text>
</comment>
<protein>
    <submittedName>
        <fullName evidence="8">Uncharacterized protein</fullName>
    </submittedName>
</protein>
<dbReference type="Proteomes" id="UP000002630">
    <property type="component" value="Linkage Group LG19"/>
</dbReference>
<dbReference type="GO" id="GO:0005737">
    <property type="term" value="C:cytoplasm"/>
    <property type="evidence" value="ECO:0007669"/>
    <property type="project" value="TreeGrafter"/>
</dbReference>
<comment type="similarity">
    <text evidence="2 6">Belongs to the peroxisomal membrane protein PXMP2/4 family.</text>
</comment>
<evidence type="ECO:0000256" key="3">
    <source>
        <dbReference type="ARBA" id="ARBA00022692"/>
    </source>
</evidence>
<dbReference type="InParanoid" id="D7G2C4"/>
<evidence type="ECO:0000256" key="2">
    <source>
        <dbReference type="ARBA" id="ARBA00006824"/>
    </source>
</evidence>
<organism evidence="8 9">
    <name type="scientific">Ectocarpus siliculosus</name>
    <name type="common">Brown alga</name>
    <name type="synonym">Conferva siliculosa</name>
    <dbReference type="NCBI Taxonomy" id="2880"/>
    <lineage>
        <taxon>Eukaryota</taxon>
        <taxon>Sar</taxon>
        <taxon>Stramenopiles</taxon>
        <taxon>Ochrophyta</taxon>
        <taxon>PX clade</taxon>
        <taxon>Phaeophyceae</taxon>
        <taxon>Ectocarpales</taxon>
        <taxon>Ectocarpaceae</taxon>
        <taxon>Ectocarpus</taxon>
    </lineage>
</organism>
<evidence type="ECO:0000256" key="5">
    <source>
        <dbReference type="ARBA" id="ARBA00023136"/>
    </source>
</evidence>
<reference evidence="8 9" key="1">
    <citation type="journal article" date="2010" name="Nature">
        <title>The Ectocarpus genome and the independent evolution of multicellularity in brown algae.</title>
        <authorList>
            <person name="Cock J.M."/>
            <person name="Sterck L."/>
            <person name="Rouze P."/>
            <person name="Scornet D."/>
            <person name="Allen A.E."/>
            <person name="Amoutzias G."/>
            <person name="Anthouard V."/>
            <person name="Artiguenave F."/>
            <person name="Aury J.M."/>
            <person name="Badger J.H."/>
            <person name="Beszteri B."/>
            <person name="Billiau K."/>
            <person name="Bonnet E."/>
            <person name="Bothwell J.H."/>
            <person name="Bowler C."/>
            <person name="Boyen C."/>
            <person name="Brownlee C."/>
            <person name="Carrano C.J."/>
            <person name="Charrier B."/>
            <person name="Cho G.Y."/>
            <person name="Coelho S.M."/>
            <person name="Collen J."/>
            <person name="Corre E."/>
            <person name="Da Silva C."/>
            <person name="Delage L."/>
            <person name="Delaroque N."/>
            <person name="Dittami S.M."/>
            <person name="Doulbeau S."/>
            <person name="Elias M."/>
            <person name="Farnham G."/>
            <person name="Gachon C.M."/>
            <person name="Gschloessl B."/>
            <person name="Heesch S."/>
            <person name="Jabbari K."/>
            <person name="Jubin C."/>
            <person name="Kawai H."/>
            <person name="Kimura K."/>
            <person name="Kloareg B."/>
            <person name="Kupper F.C."/>
            <person name="Lang D."/>
            <person name="Le Bail A."/>
            <person name="Leblanc C."/>
            <person name="Lerouge P."/>
            <person name="Lohr M."/>
            <person name="Lopez P.J."/>
            <person name="Martens C."/>
            <person name="Maumus F."/>
            <person name="Michel G."/>
            <person name="Miranda-Saavedra D."/>
            <person name="Morales J."/>
            <person name="Moreau H."/>
            <person name="Motomura T."/>
            <person name="Nagasato C."/>
            <person name="Napoli C.A."/>
            <person name="Nelson D.R."/>
            <person name="Nyvall-Collen P."/>
            <person name="Peters A.F."/>
            <person name="Pommier C."/>
            <person name="Potin P."/>
            <person name="Poulain J."/>
            <person name="Quesneville H."/>
            <person name="Read B."/>
            <person name="Rensing S.A."/>
            <person name="Ritter A."/>
            <person name="Rousvoal S."/>
            <person name="Samanta M."/>
            <person name="Samson G."/>
            <person name="Schroeder D.C."/>
            <person name="Segurens B."/>
            <person name="Strittmatter M."/>
            <person name="Tonon T."/>
            <person name="Tregear J.W."/>
            <person name="Valentin K."/>
            <person name="von Dassow P."/>
            <person name="Yamagishi T."/>
            <person name="Van de Peer Y."/>
            <person name="Wincker P."/>
        </authorList>
    </citation>
    <scope>NUCLEOTIDE SEQUENCE [LARGE SCALE GENOMIC DNA]</scope>
    <source>
        <strain evidence="9">Ec32 / CCAP1310/4</strain>
    </source>
</reference>
<proteinExistence type="inferred from homology"/>
<dbReference type="GO" id="GO:0016020">
    <property type="term" value="C:membrane"/>
    <property type="evidence" value="ECO:0007669"/>
    <property type="project" value="UniProtKB-SubCell"/>
</dbReference>
<comment type="subcellular location">
    <subcellularLocation>
        <location evidence="1">Membrane</location>
        <topology evidence="1">Multi-pass membrane protein</topology>
    </subcellularLocation>
</comment>
<dbReference type="EMBL" id="FN648674">
    <property type="protein sequence ID" value="CBJ48801.1"/>
    <property type="molecule type" value="Genomic_DNA"/>
</dbReference>
<dbReference type="OMA" id="YFCEALF"/>
<keyword evidence="5 6" id="KW-0472">Membrane</keyword>
<keyword evidence="4 6" id="KW-1133">Transmembrane helix</keyword>
<dbReference type="Pfam" id="PF04117">
    <property type="entry name" value="Mpv17_PMP22"/>
    <property type="match status" value="1"/>
</dbReference>
<dbReference type="OrthoDB" id="430207at2759"/>
<evidence type="ECO:0000313" key="8">
    <source>
        <dbReference type="EMBL" id="CBJ48801.1"/>
    </source>
</evidence>
<evidence type="ECO:0000256" key="4">
    <source>
        <dbReference type="ARBA" id="ARBA00022989"/>
    </source>
</evidence>
<sequence length="283" mass="31353">MMSKEDLEETTDSAPDDPAPILETKDSAPPKPYTPSILWWTKNREEENNKLNLFANAGFLAGVALFTIAVVFGVDSEVSRGWTIGEYILRVPLDNWDGYSEMLRQSPVQVKACTSGIVYALGDLVAQSMEGTELASIERQRVVRSAIAGLLLHGPLSHVWYNVCEGLFDIVGWNDYWWVPAPKIITDQLLWGPAWNAVYIAFLGVLNKDSSAVIWEAITSTALPLVIAGIRLWPLAHVVTYGLVPKENRLLWVDAVEIIWVTILSSQAAEQARSPAEQEESTS</sequence>
<accession>D7G2C4</accession>
<dbReference type="PANTHER" id="PTHR11266">
    <property type="entry name" value="PEROXISOMAL MEMBRANE PROTEIN 2, PXMP2 MPV17"/>
    <property type="match status" value="1"/>
</dbReference>
<dbReference type="InterPro" id="IPR007248">
    <property type="entry name" value="Mpv17_PMP22"/>
</dbReference>
<evidence type="ECO:0000256" key="1">
    <source>
        <dbReference type="ARBA" id="ARBA00004141"/>
    </source>
</evidence>
<dbReference type="EMBL" id="FN649744">
    <property type="protein sequence ID" value="CBJ48801.1"/>
    <property type="molecule type" value="Genomic_DNA"/>
</dbReference>
<evidence type="ECO:0000256" key="6">
    <source>
        <dbReference type="RuleBase" id="RU363053"/>
    </source>
</evidence>
<dbReference type="PANTHER" id="PTHR11266:SF121">
    <property type="entry name" value="OS09G0315000 PROTEIN"/>
    <property type="match status" value="1"/>
</dbReference>
<evidence type="ECO:0000256" key="7">
    <source>
        <dbReference type="SAM" id="MobiDB-lite"/>
    </source>
</evidence>
<keyword evidence="3 6" id="KW-0812">Transmembrane</keyword>
<feature type="region of interest" description="Disordered" evidence="7">
    <location>
        <begin position="1"/>
        <end position="30"/>
    </location>
</feature>
<dbReference type="AlphaFoldDB" id="D7G2C4"/>